<evidence type="ECO:0000313" key="2">
    <source>
        <dbReference type="EMBL" id="CAL1534130.1"/>
    </source>
</evidence>
<keyword evidence="3" id="KW-1185">Reference proteome</keyword>
<name>A0AAV2HKZ6_LYMST</name>
<sequence length="314" mass="36454">MAEGRHGNSPLEDFNPLCEEQFTETYLQQASNGDDSWQEDLQSPKGSDEDGSVSDVDEGRLLGQQYSITPPSIPRVRIREKGKGRSVDRSYKEFLINKRQQQPKSEINIIKDEYLTDPALCNLIEFDSDDNLDKDLIREKKEKKKKETKEMKKTLSKIRLNDRQEKRLSEDFGMLHVSDPLDQSHIQVKLEGSGRFSHLRTKPIPLVSPESRVRRQIADAPTCPKAREEFHTNFSLLIKLGTELKKDKENNLATHRNAFHELIKQRTSLIEQIWLELQAYLNNKISPEEQSEILKNERQVHEQVIDEINKFCFA</sequence>
<organism evidence="2 3">
    <name type="scientific">Lymnaea stagnalis</name>
    <name type="common">Great pond snail</name>
    <name type="synonym">Helix stagnalis</name>
    <dbReference type="NCBI Taxonomy" id="6523"/>
    <lineage>
        <taxon>Eukaryota</taxon>
        <taxon>Metazoa</taxon>
        <taxon>Spiralia</taxon>
        <taxon>Lophotrochozoa</taxon>
        <taxon>Mollusca</taxon>
        <taxon>Gastropoda</taxon>
        <taxon>Heterobranchia</taxon>
        <taxon>Euthyneura</taxon>
        <taxon>Panpulmonata</taxon>
        <taxon>Hygrophila</taxon>
        <taxon>Lymnaeoidea</taxon>
        <taxon>Lymnaeidae</taxon>
        <taxon>Lymnaea</taxon>
    </lineage>
</organism>
<evidence type="ECO:0000256" key="1">
    <source>
        <dbReference type="SAM" id="MobiDB-lite"/>
    </source>
</evidence>
<dbReference type="Proteomes" id="UP001497497">
    <property type="component" value="Unassembled WGS sequence"/>
</dbReference>
<comment type="caution">
    <text evidence="2">The sequence shown here is derived from an EMBL/GenBank/DDBJ whole genome shotgun (WGS) entry which is preliminary data.</text>
</comment>
<accession>A0AAV2HKZ6</accession>
<evidence type="ECO:0000313" key="3">
    <source>
        <dbReference type="Proteomes" id="UP001497497"/>
    </source>
</evidence>
<feature type="compositionally biased region" description="Polar residues" evidence="1">
    <location>
        <begin position="28"/>
        <end position="45"/>
    </location>
</feature>
<gene>
    <name evidence="2" type="ORF">GSLYS_00008090001</name>
</gene>
<feature type="non-terminal residue" evidence="2">
    <location>
        <position position="314"/>
    </location>
</feature>
<dbReference type="AlphaFoldDB" id="A0AAV2HKZ6"/>
<proteinExistence type="predicted"/>
<protein>
    <submittedName>
        <fullName evidence="2">Uncharacterized protein</fullName>
    </submittedName>
</protein>
<dbReference type="EMBL" id="CAXITT010000162">
    <property type="protein sequence ID" value="CAL1534130.1"/>
    <property type="molecule type" value="Genomic_DNA"/>
</dbReference>
<feature type="region of interest" description="Disordered" evidence="1">
    <location>
        <begin position="28"/>
        <end position="59"/>
    </location>
</feature>
<reference evidence="2 3" key="1">
    <citation type="submission" date="2024-04" db="EMBL/GenBank/DDBJ databases">
        <authorList>
            <consortium name="Genoscope - CEA"/>
            <person name="William W."/>
        </authorList>
    </citation>
    <scope>NUCLEOTIDE SEQUENCE [LARGE SCALE GENOMIC DNA]</scope>
</reference>